<dbReference type="RefSeq" id="WP_014387597.1">
    <property type="nucleotide sequence ID" value="NC_017025.1"/>
</dbReference>
<reference evidence="10" key="2">
    <citation type="submission" date="2012-03" db="EMBL/GenBank/DDBJ databases">
        <title>Complete genome sequence of Flavobacterium indicum GPTSA100-9T, isolated from warm spring water.</title>
        <authorList>
            <person name="Barbier P."/>
            <person name="Houel A."/>
            <person name="Loux V."/>
            <person name="Poulain J."/>
            <person name="Bernardet J.-F."/>
            <person name="Touchon M."/>
            <person name="Duchaud E."/>
        </authorList>
    </citation>
    <scope>NUCLEOTIDE SEQUENCE [LARGE SCALE GENOMIC DNA]</scope>
    <source>
        <strain evidence="10">DSM 17447 / CIP 109464 / GPTSA100-9</strain>
    </source>
</reference>
<dbReference type="SUPFAM" id="SSF49785">
    <property type="entry name" value="Galactose-binding domain-like"/>
    <property type="match status" value="1"/>
</dbReference>
<feature type="domain" description="Glycoside hydrolase family 20 catalytic" evidence="7">
    <location>
        <begin position="151"/>
        <end position="493"/>
    </location>
</feature>
<dbReference type="Pfam" id="PF00728">
    <property type="entry name" value="Glyco_hydro_20"/>
    <property type="match status" value="1"/>
</dbReference>
<dbReference type="PRINTS" id="PR00738">
    <property type="entry name" value="GLHYDRLASE20"/>
</dbReference>
<dbReference type="Proteomes" id="UP000007599">
    <property type="component" value="Chromosome I"/>
</dbReference>
<reference evidence="9 10" key="1">
    <citation type="journal article" date="2012" name="J. Bacteriol.">
        <title>Complete Genome Sequence of Flavobacterium indicum GPSTA100-9T, Isolated from Warm Spring Water.</title>
        <authorList>
            <person name="Barbier P."/>
            <person name="Houel A."/>
            <person name="Loux V."/>
            <person name="Poulain J."/>
            <person name="Bernardet J.F."/>
            <person name="Touchon M."/>
            <person name="Duchaud E."/>
        </authorList>
    </citation>
    <scope>NUCLEOTIDE SEQUENCE [LARGE SCALE GENOMIC DNA]</scope>
    <source>
        <strain evidence="10">DSM 17447 / CIP 109464 / GPTSA100-9</strain>
    </source>
</reference>
<accession>H8XQF9</accession>
<dbReference type="KEGG" id="fin:KQS_02305"/>
<evidence type="ECO:0000259" key="8">
    <source>
        <dbReference type="Pfam" id="PF02838"/>
    </source>
</evidence>
<dbReference type="InterPro" id="IPR025705">
    <property type="entry name" value="Beta_hexosaminidase_sua/sub"/>
</dbReference>
<dbReference type="InterPro" id="IPR026876">
    <property type="entry name" value="Fn3_assoc_repeat"/>
</dbReference>
<dbReference type="AlphaFoldDB" id="H8XQF9"/>
<keyword evidence="5 9" id="KW-0326">Glycosidase</keyword>
<evidence type="ECO:0000256" key="2">
    <source>
        <dbReference type="ARBA" id="ARBA00006285"/>
    </source>
</evidence>
<dbReference type="InterPro" id="IPR015882">
    <property type="entry name" value="HEX_bac_N"/>
</dbReference>
<dbReference type="PANTHER" id="PTHR22600">
    <property type="entry name" value="BETA-HEXOSAMINIDASE"/>
    <property type="match status" value="1"/>
</dbReference>
<evidence type="ECO:0000256" key="6">
    <source>
        <dbReference type="PIRSR" id="PIRSR625705-1"/>
    </source>
</evidence>
<evidence type="ECO:0000259" key="7">
    <source>
        <dbReference type="Pfam" id="PF00728"/>
    </source>
</evidence>
<dbReference type="PANTHER" id="PTHR22600:SF57">
    <property type="entry name" value="BETA-N-ACETYLHEXOSAMINIDASE"/>
    <property type="match status" value="1"/>
</dbReference>
<keyword evidence="4 9" id="KW-0378">Hydrolase</keyword>
<feature type="active site" description="Proton donor" evidence="6">
    <location>
        <position position="325"/>
    </location>
</feature>
<dbReference type="SUPFAM" id="SSF51445">
    <property type="entry name" value="(Trans)glycosidases"/>
    <property type="match status" value="1"/>
</dbReference>
<sequence>MKNIYFLLLLSFSWAIGQNHPIIIPQPQHLKVGNSFFTLSKNTEIETNQKDSFEVTYLQNAIFNQTGLSLQSQKKSKVSSKIILNLRLIDTISTKIKSRYEIIIKHNQIEINANSSEGIFYAIQSLLQIIPSEKKQTISIPCLELQDEPKYKWRGMHLDCARHFFPKEFIKKYIDYLATYKFNVFHWHLTDDQGWRIEIKKYPKLTSIGAWRNGSMIGHYSEQKFDNIRYGGYYTQEEIKEIVAYASARHITIVPEIEMPGHAVAALAAYPEYSCTGGPFEVGKTWGVLDDVFCPKDETFTFLENILTEVIALFPSEYIHIGGDECPKTRWKACPHCQKRMKTENLKDEHELQSYFIQRIERFVNSKGRKIIGWDEILEGGLAPNAAVMSWRGTEGGIAAAKQKHYVVMSPGSHCYFDHYQGNPKNEPIAFGGYTPVEKVYSFNPTPKELSPEEAKYIMGAQANVWTEYIETPTHVEYMIFPRMLALSEVLWGTSNPEKYTEFQNRMFQHFDILEKKGINFSKAVFEITSKVKSAENGNGVLFELHSAKNTNLIRYTTDGTNPNTNSFQYLHPIEIKNSQTIKAASFENEKQKSAVVEQVFTLNKATGKKINLVDAPHENYNVGGTFTLIDGISANRGKLGKDWLGFSGKDLNATIDLGKSEVINKVTISVLESQGSWIYYPKKIGILLSEDGINYRGINIISAEEIKKSGGKVNITLNAEKAQFVKVIAYNAGIITERLPGAGSNAWLFVDEIGVE</sequence>
<dbReference type="CDD" id="cd06563">
    <property type="entry name" value="GH20_chitobiase-like"/>
    <property type="match status" value="1"/>
</dbReference>
<proteinExistence type="inferred from homology"/>
<evidence type="ECO:0000256" key="4">
    <source>
        <dbReference type="ARBA" id="ARBA00022801"/>
    </source>
</evidence>
<comment type="catalytic activity">
    <reaction evidence="1">
        <text>Hydrolysis of terminal non-reducing N-acetyl-D-hexosamine residues in N-acetyl-beta-D-hexosaminides.</text>
        <dbReference type="EC" id="3.2.1.52"/>
    </reaction>
</comment>
<dbReference type="GO" id="GO:0016020">
    <property type="term" value="C:membrane"/>
    <property type="evidence" value="ECO:0007669"/>
    <property type="project" value="TreeGrafter"/>
</dbReference>
<dbReference type="GO" id="GO:0030203">
    <property type="term" value="P:glycosaminoglycan metabolic process"/>
    <property type="evidence" value="ECO:0007669"/>
    <property type="project" value="TreeGrafter"/>
</dbReference>
<dbReference type="InterPro" id="IPR017853">
    <property type="entry name" value="GH"/>
</dbReference>
<dbReference type="GO" id="GO:0005975">
    <property type="term" value="P:carbohydrate metabolic process"/>
    <property type="evidence" value="ECO:0007669"/>
    <property type="project" value="InterPro"/>
</dbReference>
<dbReference type="eggNOG" id="COG3525">
    <property type="taxonomic scope" value="Bacteria"/>
</dbReference>
<dbReference type="EC" id="3.2.1.52" evidence="3"/>
<evidence type="ECO:0000256" key="1">
    <source>
        <dbReference type="ARBA" id="ARBA00001231"/>
    </source>
</evidence>
<dbReference type="GO" id="GO:0004563">
    <property type="term" value="F:beta-N-acetylhexosaminidase activity"/>
    <property type="evidence" value="ECO:0007669"/>
    <property type="project" value="UniProtKB-EC"/>
</dbReference>
<dbReference type="OrthoDB" id="9763537at2"/>
<gene>
    <name evidence="9" type="ordered locus">KQS_02305</name>
</gene>
<organism evidence="9 10">
    <name type="scientific">Flavobacterium indicum (strain DSM 17447 / CIP 109464 / GPTSA100-9)</name>
    <dbReference type="NCBI Taxonomy" id="1094466"/>
    <lineage>
        <taxon>Bacteria</taxon>
        <taxon>Pseudomonadati</taxon>
        <taxon>Bacteroidota</taxon>
        <taxon>Flavobacteriia</taxon>
        <taxon>Flavobacteriales</taxon>
        <taxon>Flavobacteriaceae</taxon>
        <taxon>Flavobacterium</taxon>
    </lineage>
</organism>
<evidence type="ECO:0000313" key="10">
    <source>
        <dbReference type="Proteomes" id="UP000007599"/>
    </source>
</evidence>
<dbReference type="EMBL" id="HE774682">
    <property type="protein sequence ID" value="CCG52453.1"/>
    <property type="molecule type" value="Genomic_DNA"/>
</dbReference>
<dbReference type="InterPro" id="IPR015883">
    <property type="entry name" value="Glyco_hydro_20_cat"/>
</dbReference>
<dbReference type="InterPro" id="IPR029018">
    <property type="entry name" value="Hex-like_dom2"/>
</dbReference>
<dbReference type="HOGENOM" id="CLU_007082_5_0_10"/>
<name>H8XQF9_FLAIG</name>
<dbReference type="SUPFAM" id="SSF55545">
    <property type="entry name" value="beta-N-acetylhexosaminidase-like domain"/>
    <property type="match status" value="1"/>
</dbReference>
<dbReference type="Pfam" id="PF13287">
    <property type="entry name" value="Fn3_assoc"/>
    <property type="match status" value="1"/>
</dbReference>
<evidence type="ECO:0000313" key="9">
    <source>
        <dbReference type="EMBL" id="CCG52453.1"/>
    </source>
</evidence>
<evidence type="ECO:0000256" key="5">
    <source>
        <dbReference type="ARBA" id="ARBA00023295"/>
    </source>
</evidence>
<comment type="similarity">
    <text evidence="2">Belongs to the glycosyl hydrolase 20 family.</text>
</comment>
<dbReference type="Gene3D" id="2.60.120.260">
    <property type="entry name" value="Galactose-binding domain-like"/>
    <property type="match status" value="1"/>
</dbReference>
<dbReference type="PATRIC" id="fig|1094466.5.peg.456"/>
<dbReference type="Gene3D" id="3.30.379.10">
    <property type="entry name" value="Chitobiase/beta-hexosaminidase domain 2-like"/>
    <property type="match status" value="1"/>
</dbReference>
<dbReference type="InterPro" id="IPR008979">
    <property type="entry name" value="Galactose-bd-like_sf"/>
</dbReference>
<dbReference type="STRING" id="1094466.KQS_02305"/>
<feature type="domain" description="Beta-hexosaminidase bacterial type N-terminal" evidence="8">
    <location>
        <begin position="21"/>
        <end position="147"/>
    </location>
</feature>
<keyword evidence="10" id="KW-1185">Reference proteome</keyword>
<dbReference type="Gene3D" id="3.20.20.80">
    <property type="entry name" value="Glycosidases"/>
    <property type="match status" value="1"/>
</dbReference>
<protein>
    <recommendedName>
        <fullName evidence="3">beta-N-acetylhexosaminidase</fullName>
        <ecNumber evidence="3">3.2.1.52</ecNumber>
    </recommendedName>
</protein>
<evidence type="ECO:0000256" key="3">
    <source>
        <dbReference type="ARBA" id="ARBA00012663"/>
    </source>
</evidence>
<dbReference type="Pfam" id="PF02838">
    <property type="entry name" value="Glyco_hydro_20b"/>
    <property type="match status" value="1"/>
</dbReference>